<keyword evidence="4" id="KW-1185">Reference proteome</keyword>
<keyword evidence="1" id="KW-0472">Membrane</keyword>
<dbReference type="CDD" id="cd06257">
    <property type="entry name" value="DnaJ"/>
    <property type="match status" value="1"/>
</dbReference>
<reference evidence="3" key="1">
    <citation type="submission" date="2021-06" db="EMBL/GenBank/DDBJ databases">
        <authorList>
            <person name="Huq M.A."/>
        </authorList>
    </citation>
    <scope>NUCLEOTIDE SEQUENCE</scope>
    <source>
        <strain evidence="3">MAH-26</strain>
    </source>
</reference>
<evidence type="ECO:0000259" key="2">
    <source>
        <dbReference type="PROSITE" id="PS50076"/>
    </source>
</evidence>
<sequence>MKDYYNTLNIPVNASPADIKKAYRVLAMRFHPDKNAGDKYAEAFFKELQEAYNVLSKPHERRVYTQKRFYNVASAQKFEGNAALTPVHFLEDCQQLEIHVRSLDFFRMDKIGLHDHIMKLLSPSSIHMLERFGEISTNDKIVAAILNSIQPLPLFLAKDITGILSKIQSTSAQTSESIAAFMKKKKQEALWERYQIPVLIVVTLFICVTIYMLSQ</sequence>
<evidence type="ECO:0000313" key="3">
    <source>
        <dbReference type="EMBL" id="MBV4359610.1"/>
    </source>
</evidence>
<dbReference type="GO" id="GO:0051087">
    <property type="term" value="F:protein-folding chaperone binding"/>
    <property type="evidence" value="ECO:0007669"/>
    <property type="project" value="TreeGrafter"/>
</dbReference>
<dbReference type="AlphaFoldDB" id="A0A9E2W4D6"/>
<organism evidence="3 4">
    <name type="scientific">Pinibacter aurantiacus</name>
    <dbReference type="NCBI Taxonomy" id="2851599"/>
    <lineage>
        <taxon>Bacteria</taxon>
        <taxon>Pseudomonadati</taxon>
        <taxon>Bacteroidota</taxon>
        <taxon>Chitinophagia</taxon>
        <taxon>Chitinophagales</taxon>
        <taxon>Chitinophagaceae</taxon>
        <taxon>Pinibacter</taxon>
    </lineage>
</organism>
<dbReference type="GO" id="GO:0051082">
    <property type="term" value="F:unfolded protein binding"/>
    <property type="evidence" value="ECO:0007669"/>
    <property type="project" value="TreeGrafter"/>
</dbReference>
<keyword evidence="1" id="KW-1133">Transmembrane helix</keyword>
<dbReference type="GO" id="GO:0044183">
    <property type="term" value="F:protein folding chaperone"/>
    <property type="evidence" value="ECO:0007669"/>
    <property type="project" value="TreeGrafter"/>
</dbReference>
<dbReference type="RefSeq" id="WP_217793866.1">
    <property type="nucleotide sequence ID" value="NZ_JAHSPG010000015.1"/>
</dbReference>
<dbReference type="PANTHER" id="PTHR43948">
    <property type="entry name" value="DNAJ HOMOLOG SUBFAMILY B"/>
    <property type="match status" value="1"/>
</dbReference>
<dbReference type="SMART" id="SM00271">
    <property type="entry name" value="DnaJ"/>
    <property type="match status" value="1"/>
</dbReference>
<dbReference type="GO" id="GO:0005737">
    <property type="term" value="C:cytoplasm"/>
    <property type="evidence" value="ECO:0007669"/>
    <property type="project" value="TreeGrafter"/>
</dbReference>
<dbReference type="Pfam" id="PF00226">
    <property type="entry name" value="DnaJ"/>
    <property type="match status" value="1"/>
</dbReference>
<accession>A0A9E2W4D6</accession>
<name>A0A9E2W4D6_9BACT</name>
<comment type="caution">
    <text evidence="3">The sequence shown here is derived from an EMBL/GenBank/DDBJ whole genome shotgun (WGS) entry which is preliminary data.</text>
</comment>
<keyword evidence="1" id="KW-0812">Transmembrane</keyword>
<gene>
    <name evidence="3" type="ORF">KTO63_20735</name>
</gene>
<evidence type="ECO:0000256" key="1">
    <source>
        <dbReference type="SAM" id="Phobius"/>
    </source>
</evidence>
<evidence type="ECO:0000313" key="4">
    <source>
        <dbReference type="Proteomes" id="UP000812270"/>
    </source>
</evidence>
<dbReference type="PROSITE" id="PS50076">
    <property type="entry name" value="DNAJ_2"/>
    <property type="match status" value="1"/>
</dbReference>
<dbReference type="EMBL" id="JAHSPG010000015">
    <property type="protein sequence ID" value="MBV4359610.1"/>
    <property type="molecule type" value="Genomic_DNA"/>
</dbReference>
<dbReference type="PANTHER" id="PTHR43948:SF10">
    <property type="entry name" value="MRJ, ISOFORM E"/>
    <property type="match status" value="1"/>
</dbReference>
<feature type="transmembrane region" description="Helical" evidence="1">
    <location>
        <begin position="194"/>
        <end position="213"/>
    </location>
</feature>
<dbReference type="Proteomes" id="UP000812270">
    <property type="component" value="Unassembled WGS sequence"/>
</dbReference>
<feature type="domain" description="J" evidence="2">
    <location>
        <begin position="3"/>
        <end position="68"/>
    </location>
</feature>
<dbReference type="InterPro" id="IPR001623">
    <property type="entry name" value="DnaJ_domain"/>
</dbReference>
<proteinExistence type="predicted"/>
<protein>
    <submittedName>
        <fullName evidence="3">DnaJ domain-containing protein</fullName>
    </submittedName>
</protein>